<proteinExistence type="predicted"/>
<protein>
    <submittedName>
        <fullName evidence="3">Uncharacterized protein</fullName>
    </submittedName>
</protein>
<feature type="region of interest" description="Disordered" evidence="1">
    <location>
        <begin position="34"/>
        <end position="65"/>
    </location>
</feature>
<accession>A0AAD5K6Q0</accession>
<feature type="signal peptide" evidence="2">
    <location>
        <begin position="1"/>
        <end position="19"/>
    </location>
</feature>
<gene>
    <name evidence="3" type="ORF">BDA99DRAFT_606274</name>
</gene>
<dbReference type="EMBL" id="JAIXMP010000019">
    <property type="protein sequence ID" value="KAI9258023.1"/>
    <property type="molecule type" value="Genomic_DNA"/>
</dbReference>
<evidence type="ECO:0000256" key="2">
    <source>
        <dbReference type="SAM" id="SignalP"/>
    </source>
</evidence>
<evidence type="ECO:0000313" key="4">
    <source>
        <dbReference type="Proteomes" id="UP001209540"/>
    </source>
</evidence>
<feature type="chain" id="PRO_5042238386" evidence="2">
    <location>
        <begin position="20"/>
        <end position="65"/>
    </location>
</feature>
<organism evidence="3 4">
    <name type="scientific">Phascolomyces articulosus</name>
    <dbReference type="NCBI Taxonomy" id="60185"/>
    <lineage>
        <taxon>Eukaryota</taxon>
        <taxon>Fungi</taxon>
        <taxon>Fungi incertae sedis</taxon>
        <taxon>Mucoromycota</taxon>
        <taxon>Mucoromycotina</taxon>
        <taxon>Mucoromycetes</taxon>
        <taxon>Mucorales</taxon>
        <taxon>Lichtheimiaceae</taxon>
        <taxon>Phascolomyces</taxon>
    </lineage>
</organism>
<keyword evidence="2" id="KW-0732">Signal</keyword>
<evidence type="ECO:0000256" key="1">
    <source>
        <dbReference type="SAM" id="MobiDB-lite"/>
    </source>
</evidence>
<name>A0AAD5K6Q0_9FUNG</name>
<reference evidence="3" key="1">
    <citation type="journal article" date="2022" name="IScience">
        <title>Evolution of zygomycete secretomes and the origins of terrestrial fungal ecologies.</title>
        <authorList>
            <person name="Chang Y."/>
            <person name="Wang Y."/>
            <person name="Mondo S."/>
            <person name="Ahrendt S."/>
            <person name="Andreopoulos W."/>
            <person name="Barry K."/>
            <person name="Beard J."/>
            <person name="Benny G.L."/>
            <person name="Blankenship S."/>
            <person name="Bonito G."/>
            <person name="Cuomo C."/>
            <person name="Desiro A."/>
            <person name="Gervers K.A."/>
            <person name="Hundley H."/>
            <person name="Kuo A."/>
            <person name="LaButti K."/>
            <person name="Lang B.F."/>
            <person name="Lipzen A."/>
            <person name="O'Donnell K."/>
            <person name="Pangilinan J."/>
            <person name="Reynolds N."/>
            <person name="Sandor L."/>
            <person name="Smith M.E."/>
            <person name="Tsang A."/>
            <person name="Grigoriev I.V."/>
            <person name="Stajich J.E."/>
            <person name="Spatafora J.W."/>
        </authorList>
    </citation>
    <scope>NUCLEOTIDE SEQUENCE</scope>
    <source>
        <strain evidence="3">RSA 2281</strain>
    </source>
</reference>
<dbReference type="AlphaFoldDB" id="A0AAD5K6Q0"/>
<reference evidence="3" key="2">
    <citation type="submission" date="2023-02" db="EMBL/GenBank/DDBJ databases">
        <authorList>
            <consortium name="DOE Joint Genome Institute"/>
            <person name="Mondo S.J."/>
            <person name="Chang Y."/>
            <person name="Wang Y."/>
            <person name="Ahrendt S."/>
            <person name="Andreopoulos W."/>
            <person name="Barry K."/>
            <person name="Beard J."/>
            <person name="Benny G.L."/>
            <person name="Blankenship S."/>
            <person name="Bonito G."/>
            <person name="Cuomo C."/>
            <person name="Desiro A."/>
            <person name="Gervers K.A."/>
            <person name="Hundley H."/>
            <person name="Kuo A."/>
            <person name="LaButti K."/>
            <person name="Lang B.F."/>
            <person name="Lipzen A."/>
            <person name="O'Donnell K."/>
            <person name="Pangilinan J."/>
            <person name="Reynolds N."/>
            <person name="Sandor L."/>
            <person name="Smith M.W."/>
            <person name="Tsang A."/>
            <person name="Grigoriev I.V."/>
            <person name="Stajich J.E."/>
            <person name="Spatafora J.W."/>
        </authorList>
    </citation>
    <scope>NUCLEOTIDE SEQUENCE</scope>
    <source>
        <strain evidence="3">RSA 2281</strain>
    </source>
</reference>
<dbReference type="Proteomes" id="UP001209540">
    <property type="component" value="Unassembled WGS sequence"/>
</dbReference>
<evidence type="ECO:0000313" key="3">
    <source>
        <dbReference type="EMBL" id="KAI9258023.1"/>
    </source>
</evidence>
<keyword evidence="4" id="KW-1185">Reference proteome</keyword>
<sequence length="65" mass="6901">MQFSLLLSVIAITLFSVPAAVFVNCQPGDQLLPGEDPFKSALDKGANVGAPNDPKHTSYTPARDE</sequence>
<comment type="caution">
    <text evidence="3">The sequence shown here is derived from an EMBL/GenBank/DDBJ whole genome shotgun (WGS) entry which is preliminary data.</text>
</comment>